<dbReference type="InterPro" id="IPR001633">
    <property type="entry name" value="EAL_dom"/>
</dbReference>
<dbReference type="SUPFAM" id="SSF141868">
    <property type="entry name" value="EAL domain-like"/>
    <property type="match status" value="1"/>
</dbReference>
<dbReference type="SUPFAM" id="SSF55073">
    <property type="entry name" value="Nucleotide cyclase"/>
    <property type="match status" value="1"/>
</dbReference>
<protein>
    <submittedName>
        <fullName evidence="4">Diguanylate cyclase/phosphodiesterase (GGDEF &amp; EAL domains) with PAS/PAC sensor(S)</fullName>
    </submittedName>
</protein>
<keyword evidence="1" id="KW-0812">Transmembrane</keyword>
<sequence>MRRLAPRTPAARAASLAVVVAVGVGLLLPQGETHALPVLVVESAAVLAAVAVVVRTTRSGLGASRLRWWLLAVAGLLTAHTAVEVATAGSGTGRLVVLATQVLVAALVVWSTVRGRHVPHGPVTDAHGWTDVALALVGTAVGVTAVLYAAVAAGVPTLSVVTLGVDVVVMAAVLWLWLSREGFEPAARLVLAAGVLYPAHDVLDVLGDGAPVVLAALGRALGPLAVVLLLMAAASRSLPAAVARGQGTRMRRGSARMHLVVPAAAVPPAAWLLGLAWPAAALPEWLLQLSGVAITALALWRALRLLVDAEEAAGLDPLTGLLDRRGLLRQLDGWVSARRSAWLCLIDLDDFKLVNDQRGHEAGDALLVAVAERLVGELPASATVARLGGDELVVLLEGPAADHVAAKVLDVFSRPFALSGEGDAVRISASLGVTELTPGTGAAAAMVCADVAMYVAKRRGRDRWVAYDPSLREQVLGAGQVQRELRVLLHESGAGEPAGAPPDATDAADRAAAGALVVHYQPVVDLVTGLPSGVEALVRWHHPRRGLVPPDSFLALAEAAGLGPALDRWVLHQALHQMAGWDAAGLVGLDRVAVNLGVSSVRSPTLGEDVAVALRAAAMTPQRLLLEITEHDELQADRAAAETLLALREAGVTIALDDFGAGYASIGY</sequence>
<dbReference type="InterPro" id="IPR029787">
    <property type="entry name" value="Nucleotide_cyclase"/>
</dbReference>
<dbReference type="PROSITE" id="PS50887">
    <property type="entry name" value="GGDEF"/>
    <property type="match status" value="1"/>
</dbReference>
<dbReference type="Gene3D" id="3.20.20.450">
    <property type="entry name" value="EAL domain"/>
    <property type="match status" value="1"/>
</dbReference>
<feature type="transmembrane region" description="Helical" evidence="1">
    <location>
        <begin position="259"/>
        <end position="279"/>
    </location>
</feature>
<feature type="domain" description="GGDEF" evidence="3">
    <location>
        <begin position="339"/>
        <end position="469"/>
    </location>
</feature>
<dbReference type="CDD" id="cd01948">
    <property type="entry name" value="EAL"/>
    <property type="match status" value="1"/>
</dbReference>
<reference evidence="4" key="1">
    <citation type="submission" date="2020-02" db="EMBL/GenBank/DDBJ databases">
        <authorList>
            <person name="Meier V. D."/>
        </authorList>
    </citation>
    <scope>NUCLEOTIDE SEQUENCE</scope>
    <source>
        <strain evidence="4">AVDCRST_MAG35</strain>
    </source>
</reference>
<dbReference type="InterPro" id="IPR000160">
    <property type="entry name" value="GGDEF_dom"/>
</dbReference>
<dbReference type="Pfam" id="PF00563">
    <property type="entry name" value="EAL"/>
    <property type="match status" value="1"/>
</dbReference>
<dbReference type="PANTHER" id="PTHR44757">
    <property type="entry name" value="DIGUANYLATE CYCLASE DGCP"/>
    <property type="match status" value="1"/>
</dbReference>
<feature type="non-terminal residue" evidence="4">
    <location>
        <position position="668"/>
    </location>
</feature>
<feature type="transmembrane region" description="Helical" evidence="1">
    <location>
        <begin position="133"/>
        <end position="151"/>
    </location>
</feature>
<accession>A0A6J4NRN7</accession>
<feature type="transmembrane region" description="Helical" evidence="1">
    <location>
        <begin position="35"/>
        <end position="54"/>
    </location>
</feature>
<feature type="transmembrane region" description="Helical" evidence="1">
    <location>
        <begin position="157"/>
        <end position="178"/>
    </location>
</feature>
<dbReference type="NCBIfam" id="TIGR00254">
    <property type="entry name" value="GGDEF"/>
    <property type="match status" value="1"/>
</dbReference>
<dbReference type="SMART" id="SM00267">
    <property type="entry name" value="GGDEF"/>
    <property type="match status" value="1"/>
</dbReference>
<feature type="transmembrane region" description="Helical" evidence="1">
    <location>
        <begin position="220"/>
        <end position="238"/>
    </location>
</feature>
<dbReference type="Gene3D" id="3.30.70.270">
    <property type="match status" value="1"/>
</dbReference>
<dbReference type="InterPro" id="IPR043128">
    <property type="entry name" value="Rev_trsase/Diguanyl_cyclase"/>
</dbReference>
<gene>
    <name evidence="4" type="ORF">AVDCRST_MAG35-542</name>
</gene>
<dbReference type="SMART" id="SM00052">
    <property type="entry name" value="EAL"/>
    <property type="match status" value="1"/>
</dbReference>
<evidence type="ECO:0000256" key="1">
    <source>
        <dbReference type="SAM" id="Phobius"/>
    </source>
</evidence>
<organism evidence="4">
    <name type="scientific">uncultured Quadrisphaera sp</name>
    <dbReference type="NCBI Taxonomy" id="904978"/>
    <lineage>
        <taxon>Bacteria</taxon>
        <taxon>Bacillati</taxon>
        <taxon>Actinomycetota</taxon>
        <taxon>Actinomycetes</taxon>
        <taxon>Kineosporiales</taxon>
        <taxon>Kineosporiaceae</taxon>
        <taxon>Quadrisphaera</taxon>
        <taxon>environmental samples</taxon>
    </lineage>
</organism>
<dbReference type="EMBL" id="CADCUY010000114">
    <property type="protein sequence ID" value="CAA9393899.1"/>
    <property type="molecule type" value="Genomic_DNA"/>
</dbReference>
<keyword evidence="1" id="KW-1133">Transmembrane helix</keyword>
<dbReference type="AlphaFoldDB" id="A0A6J4NRN7"/>
<keyword evidence="1" id="KW-0472">Membrane</keyword>
<dbReference type="InterPro" id="IPR052155">
    <property type="entry name" value="Biofilm_reg_signaling"/>
</dbReference>
<evidence type="ECO:0000313" key="4">
    <source>
        <dbReference type="EMBL" id="CAA9393899.1"/>
    </source>
</evidence>
<feature type="transmembrane region" description="Helical" evidence="1">
    <location>
        <begin position="12"/>
        <end position="29"/>
    </location>
</feature>
<dbReference type="CDD" id="cd01949">
    <property type="entry name" value="GGDEF"/>
    <property type="match status" value="1"/>
</dbReference>
<evidence type="ECO:0000259" key="3">
    <source>
        <dbReference type="PROSITE" id="PS50887"/>
    </source>
</evidence>
<feature type="domain" description="EAL" evidence="2">
    <location>
        <begin position="497"/>
        <end position="668"/>
    </location>
</feature>
<dbReference type="PANTHER" id="PTHR44757:SF2">
    <property type="entry name" value="BIOFILM ARCHITECTURE MAINTENANCE PROTEIN MBAA"/>
    <property type="match status" value="1"/>
</dbReference>
<dbReference type="PROSITE" id="PS50883">
    <property type="entry name" value="EAL"/>
    <property type="match status" value="1"/>
</dbReference>
<name>A0A6J4NRN7_9ACTN</name>
<feature type="transmembrane region" description="Helical" evidence="1">
    <location>
        <begin position="66"/>
        <end position="83"/>
    </location>
</feature>
<proteinExistence type="predicted"/>
<evidence type="ECO:0000259" key="2">
    <source>
        <dbReference type="PROSITE" id="PS50883"/>
    </source>
</evidence>
<dbReference type="InterPro" id="IPR035919">
    <property type="entry name" value="EAL_sf"/>
</dbReference>
<dbReference type="Pfam" id="PF00990">
    <property type="entry name" value="GGDEF"/>
    <property type="match status" value="1"/>
</dbReference>